<reference evidence="1 2" key="1">
    <citation type="submission" date="2016-02" db="EMBL/GenBank/DDBJ databases">
        <title>Draft genome sequence of Thermodesulfatator sp. S606.</title>
        <authorList>
            <person name="Lai Q."/>
            <person name="Cao J."/>
            <person name="Dupont S."/>
            <person name="Shao Z."/>
            <person name="Jebbar M."/>
            <person name="Alain K."/>
        </authorList>
    </citation>
    <scope>NUCLEOTIDE SEQUENCE [LARGE SCALE GENOMIC DNA]</scope>
    <source>
        <strain evidence="1 2">S606</strain>
    </source>
</reference>
<organism evidence="1 2">
    <name type="scientific">Thermodesulfatator autotrophicus</name>
    <dbReference type="NCBI Taxonomy" id="1795632"/>
    <lineage>
        <taxon>Bacteria</taxon>
        <taxon>Pseudomonadati</taxon>
        <taxon>Thermodesulfobacteriota</taxon>
        <taxon>Thermodesulfobacteria</taxon>
        <taxon>Thermodesulfobacteriales</taxon>
        <taxon>Thermodesulfatatoraceae</taxon>
        <taxon>Thermodesulfatator</taxon>
    </lineage>
</organism>
<proteinExistence type="predicted"/>
<dbReference type="EMBL" id="LSFI01000060">
    <property type="protein sequence ID" value="OAG26828.1"/>
    <property type="molecule type" value="Genomic_DNA"/>
</dbReference>
<protein>
    <submittedName>
        <fullName evidence="1">Uncharacterized protein</fullName>
    </submittedName>
</protein>
<dbReference type="STRING" id="1795632.TH606_10215"/>
<evidence type="ECO:0000313" key="2">
    <source>
        <dbReference type="Proteomes" id="UP000076964"/>
    </source>
</evidence>
<name>A0A177E4W0_9BACT</name>
<keyword evidence="2" id="KW-1185">Reference proteome</keyword>
<sequence>MFLAAPHSDEKGYVDLLLPVIASLFYRSLRAKRSNPLFQGLAKSDIKVFINESVKQMIIFGLSLRAKRSNLRSLR</sequence>
<dbReference type="Proteomes" id="UP000076964">
    <property type="component" value="Unassembled WGS sequence"/>
</dbReference>
<gene>
    <name evidence="1" type="ORF">TH606_10215</name>
</gene>
<comment type="caution">
    <text evidence="1">The sequence shown here is derived from an EMBL/GenBank/DDBJ whole genome shotgun (WGS) entry which is preliminary data.</text>
</comment>
<accession>A0A177E4W0</accession>
<evidence type="ECO:0000313" key="1">
    <source>
        <dbReference type="EMBL" id="OAG26828.1"/>
    </source>
</evidence>
<dbReference type="AlphaFoldDB" id="A0A177E4W0"/>